<feature type="repeat" description="TPR" evidence="1">
    <location>
        <begin position="465"/>
        <end position="498"/>
    </location>
</feature>
<dbReference type="Pfam" id="PF13181">
    <property type="entry name" value="TPR_8"/>
    <property type="match status" value="1"/>
</dbReference>
<feature type="repeat" description="TPR" evidence="1">
    <location>
        <begin position="296"/>
        <end position="329"/>
    </location>
</feature>
<feature type="signal peptide" evidence="2">
    <location>
        <begin position="1"/>
        <end position="25"/>
    </location>
</feature>
<dbReference type="Proteomes" id="UP001595539">
    <property type="component" value="Unassembled WGS sequence"/>
</dbReference>
<gene>
    <name evidence="3" type="ORF">ACFOM8_16355</name>
</gene>
<dbReference type="PANTHER" id="PTHR12558:SF47">
    <property type="entry name" value="LIPOPOLYSACCHARIDE ASSEMBLY PROTEIN B"/>
    <property type="match status" value="1"/>
</dbReference>
<protein>
    <submittedName>
        <fullName evidence="3">Tetratricopeptide repeat protein</fullName>
    </submittedName>
</protein>
<keyword evidence="4" id="KW-1185">Reference proteome</keyword>
<evidence type="ECO:0000256" key="1">
    <source>
        <dbReference type="PROSITE-ProRule" id="PRU00339"/>
    </source>
</evidence>
<evidence type="ECO:0000313" key="3">
    <source>
        <dbReference type="EMBL" id="MFC3631015.1"/>
    </source>
</evidence>
<dbReference type="SMART" id="SM00028">
    <property type="entry name" value="TPR"/>
    <property type="match status" value="8"/>
</dbReference>
<dbReference type="Pfam" id="PF13432">
    <property type="entry name" value="TPR_16"/>
    <property type="match status" value="3"/>
</dbReference>
<dbReference type="Gene3D" id="1.25.40.10">
    <property type="entry name" value="Tetratricopeptide repeat domain"/>
    <property type="match status" value="2"/>
</dbReference>
<evidence type="ECO:0000313" key="4">
    <source>
        <dbReference type="Proteomes" id="UP001595539"/>
    </source>
</evidence>
<reference evidence="4" key="1">
    <citation type="journal article" date="2019" name="Int. J. Syst. Evol. Microbiol.">
        <title>The Global Catalogue of Microorganisms (GCM) 10K type strain sequencing project: providing services to taxonomists for standard genome sequencing and annotation.</title>
        <authorList>
            <consortium name="The Broad Institute Genomics Platform"/>
            <consortium name="The Broad Institute Genome Sequencing Center for Infectious Disease"/>
            <person name="Wu L."/>
            <person name="Ma J."/>
        </authorList>
    </citation>
    <scope>NUCLEOTIDE SEQUENCE [LARGE SCALE GENOMIC DNA]</scope>
    <source>
        <strain evidence="4">KCTC 42473</strain>
    </source>
</reference>
<comment type="caution">
    <text evidence="3">The sequence shown here is derived from an EMBL/GenBank/DDBJ whole genome shotgun (WGS) entry which is preliminary data.</text>
</comment>
<feature type="repeat" description="TPR" evidence="1">
    <location>
        <begin position="92"/>
        <end position="125"/>
    </location>
</feature>
<dbReference type="SUPFAM" id="SSF48452">
    <property type="entry name" value="TPR-like"/>
    <property type="match status" value="2"/>
</dbReference>
<keyword evidence="1" id="KW-0802">TPR repeat</keyword>
<sequence length="509" mass="54520">MRRRFWIRGSAALLLGLSLVSPAFSRTLDLGDLAAPRSDAAPDGPVLPHASPALGPAGERDFRTALRSFMANDFAAAERLSRGLTQSAPEAPEGWYLLGMALANLDRREQAVEAMDRAARLYKANAAPLVIKGDLLLSLGRRDEAGAAWQAAVGVDPANWRAQERMAAFLESRGDRDGAIRHYEQALSATDAARIYPRLQAARLHLLAGNPARTEALLEDLARPADAPSLALDYLARAKVGLDKLDQGKALFDRLIARSENVRPVLARARLAVAEQNLAEAEAVLEKAATRFPDDPALLLEQGRVLGAMGRYDRALAAFAQGLSAAPQDPALLRAASLAAARLGQDAAALGHARAAAGLPGATPDDRIRLASLLERTDERAEAAALYREVLADDPRNWLALNNLAHLLTETAPDEAVSLAERAVALAPDVPTLRDTLGWAQLKAGRLDGAARTFEAMRTDAPEAALPAYRLGLVRLEQGKASEARSLLQQALALDPGFAYADDARRHLR</sequence>
<evidence type="ECO:0000256" key="2">
    <source>
        <dbReference type="SAM" id="SignalP"/>
    </source>
</evidence>
<dbReference type="InterPro" id="IPR011990">
    <property type="entry name" value="TPR-like_helical_dom_sf"/>
</dbReference>
<accession>A0ABV7U812</accession>
<dbReference type="EMBL" id="JBHRXY010000018">
    <property type="protein sequence ID" value="MFC3631015.1"/>
    <property type="molecule type" value="Genomic_DNA"/>
</dbReference>
<dbReference type="RefSeq" id="WP_377763132.1">
    <property type="nucleotide sequence ID" value="NZ_JBHRXY010000018.1"/>
</dbReference>
<dbReference type="PROSITE" id="PS50005">
    <property type="entry name" value="TPR"/>
    <property type="match status" value="3"/>
</dbReference>
<dbReference type="PANTHER" id="PTHR12558">
    <property type="entry name" value="CELL DIVISION CYCLE 16,23,27"/>
    <property type="match status" value="1"/>
</dbReference>
<keyword evidence="2" id="KW-0732">Signal</keyword>
<proteinExistence type="predicted"/>
<organism evidence="3 4">
    <name type="scientific">Paracoccus angustae</name>
    <dbReference type="NCBI Taxonomy" id="1671480"/>
    <lineage>
        <taxon>Bacteria</taxon>
        <taxon>Pseudomonadati</taxon>
        <taxon>Pseudomonadota</taxon>
        <taxon>Alphaproteobacteria</taxon>
        <taxon>Rhodobacterales</taxon>
        <taxon>Paracoccaceae</taxon>
        <taxon>Paracoccus</taxon>
    </lineage>
</organism>
<dbReference type="InterPro" id="IPR019734">
    <property type="entry name" value="TPR_rpt"/>
</dbReference>
<name>A0ABV7U812_9RHOB</name>
<dbReference type="Pfam" id="PF14559">
    <property type="entry name" value="TPR_19"/>
    <property type="match status" value="1"/>
</dbReference>
<feature type="chain" id="PRO_5045141062" evidence="2">
    <location>
        <begin position="26"/>
        <end position="509"/>
    </location>
</feature>